<organism evidence="2">
    <name type="scientific">marine sediment metagenome</name>
    <dbReference type="NCBI Taxonomy" id="412755"/>
    <lineage>
        <taxon>unclassified sequences</taxon>
        <taxon>metagenomes</taxon>
        <taxon>ecological metagenomes</taxon>
    </lineage>
</organism>
<dbReference type="EMBL" id="LAZR01005500">
    <property type="protein sequence ID" value="KKM99402.1"/>
    <property type="molecule type" value="Genomic_DNA"/>
</dbReference>
<dbReference type="AlphaFoldDB" id="A0A0F9Q1X8"/>
<reference evidence="2" key="1">
    <citation type="journal article" date="2015" name="Nature">
        <title>Complex archaea that bridge the gap between prokaryotes and eukaryotes.</title>
        <authorList>
            <person name="Spang A."/>
            <person name="Saw J.H."/>
            <person name="Jorgensen S.L."/>
            <person name="Zaremba-Niedzwiedzka K."/>
            <person name="Martijn J."/>
            <person name="Lind A.E."/>
            <person name="van Eijk R."/>
            <person name="Schleper C."/>
            <person name="Guy L."/>
            <person name="Ettema T.J."/>
        </authorList>
    </citation>
    <scope>NUCLEOTIDE SEQUENCE</scope>
</reference>
<name>A0A0F9Q1X8_9ZZZZ</name>
<keyword evidence="1" id="KW-1133">Transmembrane helix</keyword>
<sequence>MRIYPYNKEKKDKSRKSFYLKSLLIGVGLAILFIVLGKGIKSLIKLMIEYWAWAIAIVGVLFFIKKFFFKRKKKMEVRR</sequence>
<feature type="transmembrane region" description="Helical" evidence="1">
    <location>
        <begin position="18"/>
        <end position="38"/>
    </location>
</feature>
<evidence type="ECO:0000313" key="2">
    <source>
        <dbReference type="EMBL" id="KKM99402.1"/>
    </source>
</evidence>
<protein>
    <submittedName>
        <fullName evidence="2">Uncharacterized protein</fullName>
    </submittedName>
</protein>
<proteinExistence type="predicted"/>
<keyword evidence="1" id="KW-0472">Membrane</keyword>
<comment type="caution">
    <text evidence="2">The sequence shown here is derived from an EMBL/GenBank/DDBJ whole genome shotgun (WGS) entry which is preliminary data.</text>
</comment>
<keyword evidence="1" id="KW-0812">Transmembrane</keyword>
<feature type="transmembrane region" description="Helical" evidence="1">
    <location>
        <begin position="50"/>
        <end position="69"/>
    </location>
</feature>
<gene>
    <name evidence="2" type="ORF">LCGC14_1148340</name>
</gene>
<accession>A0A0F9Q1X8</accession>
<evidence type="ECO:0000256" key="1">
    <source>
        <dbReference type="SAM" id="Phobius"/>
    </source>
</evidence>